<dbReference type="InterPro" id="IPR027417">
    <property type="entry name" value="P-loop_NTPase"/>
</dbReference>
<evidence type="ECO:0000256" key="8">
    <source>
        <dbReference type="ARBA" id="ARBA00022741"/>
    </source>
</evidence>
<dbReference type="GO" id="GO:0009245">
    <property type="term" value="P:lipid A biosynthetic process"/>
    <property type="evidence" value="ECO:0007669"/>
    <property type="project" value="UniProtKB-UniRule"/>
</dbReference>
<dbReference type="UniPathway" id="UPA00359">
    <property type="reaction ID" value="UER00482"/>
</dbReference>
<proteinExistence type="inferred from homology"/>
<dbReference type="SUPFAM" id="SSF52540">
    <property type="entry name" value="P-loop containing nucleoside triphosphate hydrolases"/>
    <property type="match status" value="1"/>
</dbReference>
<dbReference type="NCBIfam" id="TIGR00682">
    <property type="entry name" value="lpxK"/>
    <property type="match status" value="1"/>
</dbReference>
<keyword evidence="6 13" id="KW-0441">Lipid A biosynthesis</keyword>
<evidence type="ECO:0000256" key="2">
    <source>
        <dbReference type="ARBA" id="ARBA00004870"/>
    </source>
</evidence>
<dbReference type="Proteomes" id="UP000070578">
    <property type="component" value="Unassembled WGS sequence"/>
</dbReference>
<dbReference type="HAMAP" id="MF_00409">
    <property type="entry name" value="LpxK"/>
    <property type="match status" value="1"/>
</dbReference>
<keyword evidence="14" id="KW-1133">Transmembrane helix</keyword>
<dbReference type="GO" id="GO:0005886">
    <property type="term" value="C:plasma membrane"/>
    <property type="evidence" value="ECO:0007669"/>
    <property type="project" value="TreeGrafter"/>
</dbReference>
<keyword evidence="5 13" id="KW-0444">Lipid biosynthesis</keyword>
<gene>
    <name evidence="13" type="primary">lpxK</name>
    <name evidence="15" type="ORF">AWT59_0069</name>
</gene>
<dbReference type="GO" id="GO:0009029">
    <property type="term" value="F:lipid-A 4'-kinase activity"/>
    <property type="evidence" value="ECO:0007669"/>
    <property type="project" value="UniProtKB-UniRule"/>
</dbReference>
<evidence type="ECO:0000313" key="15">
    <source>
        <dbReference type="EMBL" id="KXS33854.1"/>
    </source>
</evidence>
<protein>
    <recommendedName>
        <fullName evidence="4 13">Tetraacyldisaccharide 4'-kinase</fullName>
        <ecNumber evidence="3 13">2.7.1.130</ecNumber>
    </recommendedName>
    <alternativeName>
        <fullName evidence="12 13">Lipid A 4'-kinase</fullName>
    </alternativeName>
</protein>
<dbReference type="PATRIC" id="fig|1796491.3.peg.75"/>
<keyword evidence="10 13" id="KW-0067">ATP-binding</keyword>
<evidence type="ECO:0000256" key="10">
    <source>
        <dbReference type="ARBA" id="ARBA00022840"/>
    </source>
</evidence>
<keyword evidence="8 13" id="KW-0547">Nucleotide-binding</keyword>
<evidence type="ECO:0000256" key="11">
    <source>
        <dbReference type="ARBA" id="ARBA00023098"/>
    </source>
</evidence>
<evidence type="ECO:0000256" key="12">
    <source>
        <dbReference type="ARBA" id="ARBA00029757"/>
    </source>
</evidence>
<comment type="caution">
    <text evidence="15">The sequence shown here is derived from an EMBL/GenBank/DDBJ whole genome shotgun (WGS) entry which is preliminary data.</text>
</comment>
<name>A0A139BY02_9PROT</name>
<keyword evidence="11 13" id="KW-0443">Lipid metabolism</keyword>
<dbReference type="PANTHER" id="PTHR42724:SF1">
    <property type="entry name" value="TETRAACYLDISACCHARIDE 4'-KINASE, MITOCHONDRIAL-RELATED"/>
    <property type="match status" value="1"/>
</dbReference>
<feature type="transmembrane region" description="Helical" evidence="14">
    <location>
        <begin position="12"/>
        <end position="31"/>
    </location>
</feature>
<keyword evidence="9 13" id="KW-0418">Kinase</keyword>
<comment type="similarity">
    <text evidence="13">Belongs to the LpxK family.</text>
</comment>
<evidence type="ECO:0000256" key="6">
    <source>
        <dbReference type="ARBA" id="ARBA00022556"/>
    </source>
</evidence>
<dbReference type="EC" id="2.7.1.130" evidence="3 13"/>
<keyword evidence="14" id="KW-0812">Transmembrane</keyword>
<evidence type="ECO:0000256" key="1">
    <source>
        <dbReference type="ARBA" id="ARBA00002274"/>
    </source>
</evidence>
<evidence type="ECO:0000256" key="3">
    <source>
        <dbReference type="ARBA" id="ARBA00012071"/>
    </source>
</evidence>
<evidence type="ECO:0000256" key="14">
    <source>
        <dbReference type="SAM" id="Phobius"/>
    </source>
</evidence>
<reference evidence="15 16" key="1">
    <citation type="submission" date="2016-02" db="EMBL/GenBank/DDBJ databases">
        <authorList>
            <person name="Wen L."/>
            <person name="He K."/>
            <person name="Yang H."/>
        </authorList>
    </citation>
    <scope>NUCLEOTIDE SEQUENCE [LARGE SCALE GENOMIC DNA]</scope>
    <source>
        <strain evidence="15">ShG14-8</strain>
    </source>
</reference>
<dbReference type="InterPro" id="IPR003758">
    <property type="entry name" value="LpxK"/>
</dbReference>
<dbReference type="PANTHER" id="PTHR42724">
    <property type="entry name" value="TETRAACYLDISACCHARIDE 4'-KINASE"/>
    <property type="match status" value="1"/>
</dbReference>
<evidence type="ECO:0000256" key="13">
    <source>
        <dbReference type="HAMAP-Rule" id="MF_00409"/>
    </source>
</evidence>
<sequence length="330" mass="37062">MHWLQNHWHRITPLHLILFPISLVFRLLVAIRRDMYRNGMLSSVQLLLPVIVVGNINVGGTGKTPLTLALARQLAEHGWHPLIVSRGYGGTTRQPQHVNDHSDAHKVGDEPLLMARRNICPVWIGRDRAETARTALQAHPQCDVVLCDDGLQHYRLQRDVEIAVVDGENRFGNGLMLPAGPLREPESRLREVDAVVVNGGAVPAGQYAMRLSGDRFYNLLDPEKQTAADHFQGRNNHAVAGIGNPQRYFQHLETLGISFTPHAFPDHHPFRANDFSFMDCDAILLTEKDAVKCTAFADARYWVLRVDAQIDSDLLERILRKIETHGSETA</sequence>
<dbReference type="EMBL" id="LSLI01000001">
    <property type="protein sequence ID" value="KXS33854.1"/>
    <property type="molecule type" value="Genomic_DNA"/>
</dbReference>
<comment type="function">
    <text evidence="1 13">Transfers the gamma-phosphate of ATP to the 4'-position of a tetraacyldisaccharide 1-phosphate intermediate (termed DS-1-P) to form tetraacyldisaccharide 1,4'-bis-phosphate (lipid IVA).</text>
</comment>
<evidence type="ECO:0000256" key="9">
    <source>
        <dbReference type="ARBA" id="ARBA00022777"/>
    </source>
</evidence>
<dbReference type="AlphaFoldDB" id="A0A139BY02"/>
<keyword evidence="14" id="KW-0472">Membrane</keyword>
<dbReference type="GO" id="GO:0005524">
    <property type="term" value="F:ATP binding"/>
    <property type="evidence" value="ECO:0007669"/>
    <property type="project" value="UniProtKB-UniRule"/>
</dbReference>
<organism evidence="15 16">
    <name type="scientific">Candidatus Gallionella acididurans</name>
    <dbReference type="NCBI Taxonomy" id="1796491"/>
    <lineage>
        <taxon>Bacteria</taxon>
        <taxon>Pseudomonadati</taxon>
        <taxon>Pseudomonadota</taxon>
        <taxon>Betaproteobacteria</taxon>
        <taxon>Nitrosomonadales</taxon>
        <taxon>Gallionellaceae</taxon>
        <taxon>Gallionella</taxon>
    </lineage>
</organism>
<keyword evidence="7 13" id="KW-0808">Transferase</keyword>
<reference evidence="15 16" key="2">
    <citation type="submission" date="2016-03" db="EMBL/GenBank/DDBJ databases">
        <title>New uncultured bacterium of the family Gallionellaceae from acid mine drainage: description and reconstruction of genome based on metagenomic analysis of microbial community.</title>
        <authorList>
            <person name="Kadnikov V."/>
            <person name="Ivasenko D."/>
            <person name="Beletsky A."/>
            <person name="Mardanov A."/>
            <person name="Danilova E."/>
            <person name="Pimenov N."/>
            <person name="Karnachuk O."/>
            <person name="Ravin N."/>
        </authorList>
    </citation>
    <scope>NUCLEOTIDE SEQUENCE [LARGE SCALE GENOMIC DNA]</scope>
    <source>
        <strain evidence="15">ShG14-8</strain>
    </source>
</reference>
<evidence type="ECO:0000256" key="5">
    <source>
        <dbReference type="ARBA" id="ARBA00022516"/>
    </source>
</evidence>
<accession>A0A139BY02</accession>
<evidence type="ECO:0000256" key="7">
    <source>
        <dbReference type="ARBA" id="ARBA00022679"/>
    </source>
</evidence>
<dbReference type="Pfam" id="PF02606">
    <property type="entry name" value="LpxK"/>
    <property type="match status" value="1"/>
</dbReference>
<dbReference type="GO" id="GO:0009244">
    <property type="term" value="P:lipopolysaccharide core region biosynthetic process"/>
    <property type="evidence" value="ECO:0007669"/>
    <property type="project" value="TreeGrafter"/>
</dbReference>
<feature type="binding site" evidence="13">
    <location>
        <begin position="57"/>
        <end position="64"/>
    </location>
    <ligand>
        <name>ATP</name>
        <dbReference type="ChEBI" id="CHEBI:30616"/>
    </ligand>
</feature>
<comment type="pathway">
    <text evidence="2 13">Glycolipid biosynthesis; lipid IV(A) biosynthesis; lipid IV(A) from (3R)-3-hydroxytetradecanoyl-[acyl-carrier-protein] and UDP-N-acetyl-alpha-D-glucosamine: step 6/6.</text>
</comment>
<comment type="catalytic activity">
    <reaction evidence="13">
        <text>a lipid A disaccharide + ATP = a lipid IVA + ADP + H(+)</text>
        <dbReference type="Rhea" id="RHEA:67840"/>
        <dbReference type="ChEBI" id="CHEBI:15378"/>
        <dbReference type="ChEBI" id="CHEBI:30616"/>
        <dbReference type="ChEBI" id="CHEBI:176343"/>
        <dbReference type="ChEBI" id="CHEBI:176425"/>
        <dbReference type="ChEBI" id="CHEBI:456216"/>
        <dbReference type="EC" id="2.7.1.130"/>
    </reaction>
</comment>
<evidence type="ECO:0000256" key="4">
    <source>
        <dbReference type="ARBA" id="ARBA00016436"/>
    </source>
</evidence>
<evidence type="ECO:0000313" key="16">
    <source>
        <dbReference type="Proteomes" id="UP000070578"/>
    </source>
</evidence>